<evidence type="ECO:0000256" key="5">
    <source>
        <dbReference type="ARBA" id="ARBA00023065"/>
    </source>
</evidence>
<evidence type="ECO:0000256" key="1">
    <source>
        <dbReference type="ARBA" id="ARBA00004651"/>
    </source>
</evidence>
<dbReference type="Gene3D" id="1.20.1730.10">
    <property type="entry name" value="Sodium/glucose cotransporter"/>
    <property type="match status" value="1"/>
</dbReference>
<dbReference type="Ensembl" id="ENSCSAVT00000013592.1">
    <property type="protein sequence ID" value="ENSCSAVP00000013439.1"/>
    <property type="gene ID" value="ENSCSAVG00000007885.1"/>
</dbReference>
<organism evidence="8 9">
    <name type="scientific">Ciona savignyi</name>
    <name type="common">Pacific transparent sea squirt</name>
    <dbReference type="NCBI Taxonomy" id="51511"/>
    <lineage>
        <taxon>Eukaryota</taxon>
        <taxon>Metazoa</taxon>
        <taxon>Chordata</taxon>
        <taxon>Tunicata</taxon>
        <taxon>Ascidiacea</taxon>
        <taxon>Phlebobranchia</taxon>
        <taxon>Cionidae</taxon>
        <taxon>Ciona</taxon>
    </lineage>
</organism>
<dbReference type="InterPro" id="IPR038377">
    <property type="entry name" value="Na/Glc_symporter_sf"/>
</dbReference>
<reference evidence="8" key="3">
    <citation type="submission" date="2025-09" db="UniProtKB">
        <authorList>
            <consortium name="Ensembl"/>
        </authorList>
    </citation>
    <scope>IDENTIFICATION</scope>
</reference>
<reference evidence="9" key="1">
    <citation type="submission" date="2003-08" db="EMBL/GenBank/DDBJ databases">
        <authorList>
            <person name="Birren B."/>
            <person name="Nusbaum C."/>
            <person name="Abebe A."/>
            <person name="Abouelleil A."/>
            <person name="Adekoya E."/>
            <person name="Ait-zahra M."/>
            <person name="Allen N."/>
            <person name="Allen T."/>
            <person name="An P."/>
            <person name="Anderson M."/>
            <person name="Anderson S."/>
            <person name="Arachchi H."/>
            <person name="Armbruster J."/>
            <person name="Bachantsang P."/>
            <person name="Baldwin J."/>
            <person name="Barry A."/>
            <person name="Bayul T."/>
            <person name="Blitshsteyn B."/>
            <person name="Bloom T."/>
            <person name="Blye J."/>
            <person name="Boguslavskiy L."/>
            <person name="Borowsky M."/>
            <person name="Boukhgalter B."/>
            <person name="Brunache A."/>
            <person name="Butler J."/>
            <person name="Calixte N."/>
            <person name="Calvo S."/>
            <person name="Camarata J."/>
            <person name="Campo K."/>
            <person name="Chang J."/>
            <person name="Cheshatsang Y."/>
            <person name="Citroen M."/>
            <person name="Collymore A."/>
            <person name="Considine T."/>
            <person name="Cook A."/>
            <person name="Cooke P."/>
            <person name="Corum B."/>
            <person name="Cuomo C."/>
            <person name="David R."/>
            <person name="Dawoe T."/>
            <person name="Degray S."/>
            <person name="Dodge S."/>
            <person name="Dooley K."/>
            <person name="Dorje P."/>
            <person name="Dorjee K."/>
            <person name="Dorris L."/>
            <person name="Duffey N."/>
            <person name="Dupes A."/>
            <person name="Elkins T."/>
            <person name="Engels R."/>
            <person name="Erickson J."/>
            <person name="Farina A."/>
            <person name="Faro S."/>
            <person name="Ferreira P."/>
            <person name="Fischer H."/>
            <person name="Fitzgerald M."/>
            <person name="Foley K."/>
            <person name="Gage D."/>
            <person name="Galagan J."/>
            <person name="Gearin G."/>
            <person name="Gnerre S."/>
            <person name="Gnirke A."/>
            <person name="Goyette A."/>
            <person name="Graham J."/>
            <person name="Grandbois E."/>
            <person name="Gyaltsen K."/>
            <person name="Hafez N."/>
            <person name="Hagopian D."/>
            <person name="Hagos B."/>
            <person name="Hall J."/>
            <person name="Hatcher B."/>
            <person name="Heller A."/>
            <person name="Higgins H."/>
            <person name="Honan T."/>
            <person name="Horn A."/>
            <person name="Houde N."/>
            <person name="Hughes L."/>
            <person name="Hulme W."/>
            <person name="Husby E."/>
            <person name="Iliev I."/>
            <person name="Jaffe D."/>
            <person name="Jones C."/>
            <person name="Kamal M."/>
            <person name="Kamat A."/>
            <person name="Kamvysselis M."/>
            <person name="Karlsson E."/>
            <person name="Kells C."/>
            <person name="Kieu A."/>
            <person name="Kisner P."/>
            <person name="Kodira C."/>
            <person name="Kulbokas E."/>
            <person name="Labutti K."/>
            <person name="Lama D."/>
            <person name="Landers T."/>
            <person name="Leger J."/>
            <person name="Levine S."/>
            <person name="Lewis D."/>
            <person name="Lewis T."/>
            <person name="Lindblad-toh K."/>
            <person name="Liu X."/>
            <person name="Lokyitsang T."/>
            <person name="Lokyitsang Y."/>
            <person name="Lucien O."/>
            <person name="Lui A."/>
            <person name="Ma L.J."/>
            <person name="Mabbitt R."/>
            <person name="Macdonald J."/>
            <person name="Maclean C."/>
            <person name="Major J."/>
            <person name="Manning J."/>
            <person name="Marabella R."/>
            <person name="Maru K."/>
            <person name="Matthews C."/>
            <person name="Mauceli E."/>
            <person name="Mccarthy M."/>
            <person name="Mcdonough S."/>
            <person name="Mcghee T."/>
            <person name="Meldrim J."/>
            <person name="Meneus L."/>
            <person name="Mesirov J."/>
            <person name="Mihalev A."/>
            <person name="Mihova T."/>
            <person name="Mikkelsen T."/>
            <person name="Mlenga V."/>
            <person name="Moru K."/>
            <person name="Mozes J."/>
            <person name="Mulrain L."/>
            <person name="Munson G."/>
            <person name="Naylor J."/>
            <person name="Newes C."/>
            <person name="Nguyen C."/>
            <person name="Nguyen N."/>
            <person name="Nguyen T."/>
            <person name="Nicol R."/>
            <person name="Nielsen C."/>
            <person name="Nizzari M."/>
            <person name="Norbu C."/>
            <person name="Norbu N."/>
            <person name="O'donnell P."/>
            <person name="Okoawo O."/>
            <person name="O'leary S."/>
            <person name="Omotosho B."/>
            <person name="O'neill K."/>
            <person name="Osman S."/>
            <person name="Parker S."/>
            <person name="Perrin D."/>
            <person name="Phunkhang P."/>
            <person name="Piqani B."/>
            <person name="Purcell S."/>
            <person name="Rachupka T."/>
            <person name="Ramasamy U."/>
            <person name="Rameau R."/>
            <person name="Ray V."/>
            <person name="Raymond C."/>
            <person name="Retta R."/>
            <person name="Richardson S."/>
            <person name="Rise C."/>
            <person name="Rodriguez J."/>
            <person name="Rogers J."/>
            <person name="Rogov P."/>
            <person name="Rutman M."/>
            <person name="Schupbach R."/>
            <person name="Seaman C."/>
            <person name="Settipalli S."/>
            <person name="Sharpe T."/>
            <person name="Sheridan J."/>
            <person name="Sherpa N."/>
            <person name="Shi J."/>
            <person name="Smirnov S."/>
            <person name="Smith C."/>
            <person name="Sougnez C."/>
            <person name="Spencer B."/>
            <person name="Stalker J."/>
            <person name="Stange-thomann N."/>
            <person name="Stavropoulos S."/>
            <person name="Stetson K."/>
            <person name="Stone C."/>
            <person name="Stone S."/>
            <person name="Stubbs M."/>
            <person name="Talamas J."/>
            <person name="Tchuinga P."/>
            <person name="Tenzing P."/>
            <person name="Tesfaye S."/>
            <person name="Theodore J."/>
            <person name="Thoulutsang Y."/>
            <person name="Topham K."/>
            <person name="Towey S."/>
            <person name="Tsamla T."/>
            <person name="Tsomo N."/>
            <person name="Vallee D."/>
            <person name="Vassiliev H."/>
            <person name="Venkataraman V."/>
            <person name="Vinson J."/>
            <person name="Vo A."/>
            <person name="Wade C."/>
            <person name="Wang S."/>
            <person name="Wangchuk T."/>
            <person name="Wangdi T."/>
            <person name="Whittaker C."/>
            <person name="Wilkinson J."/>
            <person name="Wu Y."/>
            <person name="Wyman D."/>
            <person name="Yadav S."/>
            <person name="Yang S."/>
            <person name="Yang X."/>
            <person name="Yeager S."/>
            <person name="Yee E."/>
            <person name="Young G."/>
            <person name="Zainoun J."/>
            <person name="Zembeck L."/>
            <person name="Zimmer A."/>
            <person name="Zody M."/>
            <person name="Lander E."/>
        </authorList>
    </citation>
    <scope>NUCLEOTIDE SEQUENCE [LARGE SCALE GENOMIC DNA]</scope>
</reference>
<evidence type="ECO:0000256" key="7">
    <source>
        <dbReference type="SAM" id="Phobius"/>
    </source>
</evidence>
<name>H2Z777_CIOSA</name>
<dbReference type="STRING" id="51511.ENSCSAVP00000013439"/>
<dbReference type="GO" id="GO:0006814">
    <property type="term" value="P:sodium ion transport"/>
    <property type="evidence" value="ECO:0007669"/>
    <property type="project" value="UniProtKB-KW"/>
</dbReference>
<keyword evidence="3" id="KW-1003">Cell membrane</keyword>
<dbReference type="GO" id="GO:0005886">
    <property type="term" value="C:plasma membrane"/>
    <property type="evidence" value="ECO:0007669"/>
    <property type="project" value="UniProtKB-SubCell"/>
</dbReference>
<keyword evidence="4" id="KW-0915">Sodium</keyword>
<keyword evidence="7" id="KW-0472">Membrane</keyword>
<evidence type="ECO:0000313" key="9">
    <source>
        <dbReference type="Proteomes" id="UP000007875"/>
    </source>
</evidence>
<dbReference type="PANTHER" id="PTHR42985">
    <property type="entry name" value="SODIUM-COUPLED MONOCARBOXYLATE TRANSPORTER"/>
    <property type="match status" value="1"/>
</dbReference>
<keyword evidence="5" id="KW-0406">Ion transport</keyword>
<dbReference type="AlphaFoldDB" id="H2Z777"/>
<feature type="transmembrane region" description="Helical" evidence="7">
    <location>
        <begin position="18"/>
        <end position="40"/>
    </location>
</feature>
<dbReference type="InterPro" id="IPR051163">
    <property type="entry name" value="Sodium:Solute_Symporter_SSF"/>
</dbReference>
<evidence type="ECO:0000256" key="3">
    <source>
        <dbReference type="ARBA" id="ARBA00022475"/>
    </source>
</evidence>
<dbReference type="GO" id="GO:0015293">
    <property type="term" value="F:symporter activity"/>
    <property type="evidence" value="ECO:0007669"/>
    <property type="project" value="TreeGrafter"/>
</dbReference>
<evidence type="ECO:0000256" key="6">
    <source>
        <dbReference type="ARBA" id="ARBA00023201"/>
    </source>
</evidence>
<comment type="subcellular location">
    <subcellularLocation>
        <location evidence="1">Cell membrane</location>
        <topology evidence="1">Multi-pass membrane protein</topology>
    </subcellularLocation>
</comment>
<keyword evidence="2" id="KW-0813">Transport</keyword>
<evidence type="ECO:0000256" key="4">
    <source>
        <dbReference type="ARBA" id="ARBA00023053"/>
    </source>
</evidence>
<dbReference type="Proteomes" id="UP000007875">
    <property type="component" value="Unassembled WGS sequence"/>
</dbReference>
<dbReference type="OMA" id="FMIANIK"/>
<dbReference type="GeneTree" id="ENSGT00940000164120"/>
<dbReference type="HOGENOM" id="CLU_1325987_0_0_1"/>
<accession>H2Z777</accession>
<proteinExistence type="predicted"/>
<protein>
    <recommendedName>
        <fullName evidence="10">Sodium-dependent multivitamin transporter</fullName>
    </recommendedName>
</protein>
<evidence type="ECO:0000313" key="8">
    <source>
        <dbReference type="Ensembl" id="ENSCSAVP00000013439.1"/>
    </source>
</evidence>
<feature type="transmembrane region" description="Helical" evidence="7">
    <location>
        <begin position="47"/>
        <end position="70"/>
    </location>
</feature>
<keyword evidence="6" id="KW-0739">Sodium transport</keyword>
<keyword evidence="9" id="KW-1185">Reference proteome</keyword>
<dbReference type="InParanoid" id="H2Z777"/>
<keyword evidence="7" id="KW-0812">Transmembrane</keyword>
<dbReference type="PANTHER" id="PTHR42985:SF45">
    <property type="entry name" value="SODIUM_IODIDE COTRANSPORTER-LIKE"/>
    <property type="match status" value="1"/>
</dbReference>
<sequence>MAISAFVVPFFGKTVVRIVVSTFGIFLGPVLAIFTMGVFLPWTNSMGVMLGAMIGASMASWVCIGGLIYLPNHDLEQILPTNTSGCFHNGYNSSYQLNYTTTVVTTTEQLLSSPLEDTVYSISYLYHSMIGYFVSILFGLLISFISGANKPSESDPRLFVPLFDNKRLPEKLRNFFRFGVPELKEQHEANDAEEQHLSMDLKDTDLF</sequence>
<evidence type="ECO:0000256" key="2">
    <source>
        <dbReference type="ARBA" id="ARBA00022448"/>
    </source>
</evidence>
<reference evidence="8" key="2">
    <citation type="submission" date="2025-08" db="UniProtKB">
        <authorList>
            <consortium name="Ensembl"/>
        </authorList>
    </citation>
    <scope>IDENTIFICATION</scope>
</reference>
<evidence type="ECO:0008006" key="10">
    <source>
        <dbReference type="Google" id="ProtNLM"/>
    </source>
</evidence>
<keyword evidence="7" id="KW-1133">Transmembrane helix</keyword>
<dbReference type="eggNOG" id="KOG2349">
    <property type="taxonomic scope" value="Eukaryota"/>
</dbReference>
<feature type="transmembrane region" description="Helical" evidence="7">
    <location>
        <begin position="124"/>
        <end position="148"/>
    </location>
</feature>